<dbReference type="GO" id="GO:0005975">
    <property type="term" value="P:carbohydrate metabolic process"/>
    <property type="evidence" value="ECO:0007669"/>
    <property type="project" value="InterPro"/>
</dbReference>
<dbReference type="AlphaFoldDB" id="A0A497JEU6"/>
<name>A0A497JEU6_9ARCH</name>
<dbReference type="SUPFAM" id="SSF48208">
    <property type="entry name" value="Six-hairpin glycosidases"/>
    <property type="match status" value="1"/>
</dbReference>
<protein>
    <submittedName>
        <fullName evidence="1">Uncharacterized protein</fullName>
    </submittedName>
</protein>
<proteinExistence type="predicted"/>
<reference evidence="1 2" key="1">
    <citation type="submission" date="2018-06" db="EMBL/GenBank/DDBJ databases">
        <title>Extensive metabolic versatility and redundancy in microbially diverse, dynamic hydrothermal sediments.</title>
        <authorList>
            <person name="Dombrowski N."/>
            <person name="Teske A."/>
            <person name="Baker B.J."/>
        </authorList>
    </citation>
    <scope>NUCLEOTIDE SEQUENCE [LARGE SCALE GENOMIC DNA]</scope>
    <source>
        <strain evidence="1">B9_G13</strain>
    </source>
</reference>
<accession>A0A497JEU6</accession>
<sequence>MPDIKQAVVNLDYYLDSWKDLAHGLHGYIIDPKRVQLAVIAPDSVSQAALMIGHLNLFEKTQEKQYLDKAMGEADYLVNNYIWEANFYYNSCFEHKPASSEAYTTLFGNSYATLALLKLCNVLKKQKINYGRFFNVAKNNIERFIIAKCWDEKKSFLEFSHNKMVFNLSSAGLALRAILEYAKLTQNDSLIKKYCKPASLQILRFQYKNGCFTYDERDEIAPLFQCALTIKALMTLYKKTKEEKLFVNARDAAAFIAKKVHPKEKFFYYGYRGERFLKFPLYVAQSAVIASVLKEFSNYKSKFEAADYVLNTVLSKQYANGALPSFNTY</sequence>
<dbReference type="InterPro" id="IPR008928">
    <property type="entry name" value="6-hairpin_glycosidase_sf"/>
</dbReference>
<dbReference type="Proteomes" id="UP000277633">
    <property type="component" value="Unassembled WGS sequence"/>
</dbReference>
<organism evidence="1 2">
    <name type="scientific">Candidatus Iainarchaeum sp</name>
    <dbReference type="NCBI Taxonomy" id="3101447"/>
    <lineage>
        <taxon>Archaea</taxon>
        <taxon>Candidatus Iainarchaeota</taxon>
        <taxon>Candidatus Iainarchaeia</taxon>
        <taxon>Candidatus Iainarchaeales</taxon>
        <taxon>Candidatus Iainarchaeaceae</taxon>
        <taxon>Candidatus Iainarchaeum</taxon>
    </lineage>
</organism>
<feature type="non-terminal residue" evidence="1">
    <location>
        <position position="329"/>
    </location>
</feature>
<gene>
    <name evidence="1" type="ORF">DRO07_03165</name>
</gene>
<comment type="caution">
    <text evidence="1">The sequence shown here is derived from an EMBL/GenBank/DDBJ whole genome shotgun (WGS) entry which is preliminary data.</text>
</comment>
<evidence type="ECO:0000313" key="1">
    <source>
        <dbReference type="EMBL" id="RLG68715.1"/>
    </source>
</evidence>
<evidence type="ECO:0000313" key="2">
    <source>
        <dbReference type="Proteomes" id="UP000277633"/>
    </source>
</evidence>
<dbReference type="EMBL" id="QMWO01000127">
    <property type="protein sequence ID" value="RLG68715.1"/>
    <property type="molecule type" value="Genomic_DNA"/>
</dbReference>